<feature type="non-terminal residue" evidence="1">
    <location>
        <position position="1"/>
    </location>
</feature>
<protein>
    <submittedName>
        <fullName evidence="1">Uncharacterized protein</fullName>
    </submittedName>
</protein>
<comment type="caution">
    <text evidence="1">The sequence shown here is derived from an EMBL/GenBank/DDBJ whole genome shotgun (WGS) entry which is preliminary data.</text>
</comment>
<dbReference type="Gramene" id="TVU25459">
    <property type="protein sequence ID" value="TVU25459"/>
    <property type="gene ID" value="EJB05_27955"/>
</dbReference>
<dbReference type="Proteomes" id="UP000324897">
    <property type="component" value="Chromosome 2"/>
</dbReference>
<dbReference type="AlphaFoldDB" id="A0A5J9UNN6"/>
<keyword evidence="2" id="KW-1185">Reference proteome</keyword>
<proteinExistence type="predicted"/>
<evidence type="ECO:0000313" key="2">
    <source>
        <dbReference type="Proteomes" id="UP000324897"/>
    </source>
</evidence>
<evidence type="ECO:0000313" key="1">
    <source>
        <dbReference type="EMBL" id="TVU25459.1"/>
    </source>
</evidence>
<sequence length="187" mass="22181">MYPSTWYECFGDWMIMLYVTNSFVGCCLWSHMMEGYVNLFSIGYLDDWLPRQLGTLGLMKSRLRRWIKTKDMLEPSRCWLGVDIIGCNVRLSEARVVEEKLKEPRRVKMKSRIEEMIKMDFRQKSPYDTVAIGIAELKTGNLCWSHRMMRDDSHRMIRRSLYGFQGVGSFCRFREKKPPYDTMVVSV</sequence>
<name>A0A5J9UNN6_9POAL</name>
<dbReference type="EMBL" id="RWGY01000013">
    <property type="protein sequence ID" value="TVU25459.1"/>
    <property type="molecule type" value="Genomic_DNA"/>
</dbReference>
<reference evidence="1 2" key="1">
    <citation type="journal article" date="2019" name="Sci. Rep.">
        <title>A high-quality genome of Eragrostis curvula grass provides insights into Poaceae evolution and supports new strategies to enhance forage quality.</title>
        <authorList>
            <person name="Carballo J."/>
            <person name="Santos B.A.C.M."/>
            <person name="Zappacosta D."/>
            <person name="Garbus I."/>
            <person name="Selva J.P."/>
            <person name="Gallo C.A."/>
            <person name="Diaz A."/>
            <person name="Albertini E."/>
            <person name="Caccamo M."/>
            <person name="Echenique V."/>
        </authorList>
    </citation>
    <scope>NUCLEOTIDE SEQUENCE [LARGE SCALE GENOMIC DNA]</scope>
    <source>
        <strain evidence="2">cv. Victoria</strain>
        <tissue evidence="1">Leaf</tissue>
    </source>
</reference>
<organism evidence="1 2">
    <name type="scientific">Eragrostis curvula</name>
    <name type="common">weeping love grass</name>
    <dbReference type="NCBI Taxonomy" id="38414"/>
    <lineage>
        <taxon>Eukaryota</taxon>
        <taxon>Viridiplantae</taxon>
        <taxon>Streptophyta</taxon>
        <taxon>Embryophyta</taxon>
        <taxon>Tracheophyta</taxon>
        <taxon>Spermatophyta</taxon>
        <taxon>Magnoliopsida</taxon>
        <taxon>Liliopsida</taxon>
        <taxon>Poales</taxon>
        <taxon>Poaceae</taxon>
        <taxon>PACMAD clade</taxon>
        <taxon>Chloridoideae</taxon>
        <taxon>Eragrostideae</taxon>
        <taxon>Eragrostidinae</taxon>
        <taxon>Eragrostis</taxon>
    </lineage>
</organism>
<gene>
    <name evidence="1" type="ORF">EJB05_27955</name>
</gene>
<accession>A0A5J9UNN6</accession>